<keyword evidence="1" id="KW-0378">Hydrolase</keyword>
<sequence>METRREGDLLVNKLHQEVEPKGGNIWELDIVSEKPEMLKLLTNLPSLPEIIDDLPNISGWETEVLSVVNDDAPVFLPTTNIKLADVNAVFAIALHMHQPTIPAGQNGSYISNLQYMFEHQHEGDNHNAGPFANCYSRMGDFIPELVNQGYNPRVMLDYSGNLLWGLRQMGRSDILDNLKRITCDSIYQPYVEWLGTMWSHAVIPSTPIPDIKLHIIAWQHQFAAIFGWEALGRVKGFSPPEMHLPNHPDTLFAFIKALKECGYRWLLVQEHTIEQISGEPITQKHLPHCLIARNSQGETISITALIKTQGSDTKLVAQMQPYYEAKTLSKQKLGNVLVPPIVSQIGDGENGGVMMNEFPSGFKQAWGQIGKTGVVGVCGTEYLELLAAAGCQPEDFPSCQPVGQHQIWQRISADNFQPEAVENAIQEIKQINPNFHLDGASWTNHISWVQGYENVLSPMYELSKLFHQKFDQILSTDSDIPVTRQTHYRQVLLHNLLLQTSCFRYWGQGAWTDYAREIYQRGENLLQA</sequence>
<dbReference type="InterPro" id="IPR011330">
    <property type="entry name" value="Glyco_hydro/deAcase_b/a-brl"/>
</dbReference>
<proteinExistence type="predicted"/>
<protein>
    <submittedName>
        <fullName evidence="1">Glycoside hydrolase</fullName>
    </submittedName>
</protein>
<evidence type="ECO:0000313" key="1">
    <source>
        <dbReference type="EMBL" id="RUS99785.1"/>
    </source>
</evidence>
<comment type="caution">
    <text evidence="1">The sequence shown here is derived from an EMBL/GenBank/DDBJ whole genome shotgun (WGS) entry which is preliminary data.</text>
</comment>
<dbReference type="Gene3D" id="3.20.110.20">
    <property type="match status" value="1"/>
</dbReference>
<dbReference type="EMBL" id="RSCM01000001">
    <property type="protein sequence ID" value="RUS99785.1"/>
    <property type="molecule type" value="Genomic_DNA"/>
</dbReference>
<dbReference type="Proteomes" id="UP000276103">
    <property type="component" value="Unassembled WGS sequence"/>
</dbReference>
<dbReference type="GO" id="GO:0005975">
    <property type="term" value="P:carbohydrate metabolic process"/>
    <property type="evidence" value="ECO:0007669"/>
    <property type="project" value="InterPro"/>
</dbReference>
<reference evidence="1 2" key="1">
    <citation type="journal article" date="2019" name="Genome Biol. Evol.">
        <title>Day and night: Metabolic profiles and evolutionary relationships of six axenic non-marine cyanobacteria.</title>
        <authorList>
            <person name="Will S.E."/>
            <person name="Henke P."/>
            <person name="Boedeker C."/>
            <person name="Huang S."/>
            <person name="Brinkmann H."/>
            <person name="Rohde M."/>
            <person name="Jarek M."/>
            <person name="Friedl T."/>
            <person name="Seufert S."/>
            <person name="Schumacher M."/>
            <person name="Overmann J."/>
            <person name="Neumann-Schaal M."/>
            <person name="Petersen J."/>
        </authorList>
    </citation>
    <scope>NUCLEOTIDE SEQUENCE [LARGE SCALE GENOMIC DNA]</scope>
    <source>
        <strain evidence="1 2">SAG 1403-4b</strain>
    </source>
</reference>
<dbReference type="GO" id="GO:0016787">
    <property type="term" value="F:hydrolase activity"/>
    <property type="evidence" value="ECO:0007669"/>
    <property type="project" value="UniProtKB-KW"/>
</dbReference>
<dbReference type="PANTHER" id="PTHR36306">
    <property type="entry name" value="ALPHA-AMYLASE-RELATED-RELATED"/>
    <property type="match status" value="1"/>
</dbReference>
<dbReference type="SUPFAM" id="SSF88713">
    <property type="entry name" value="Glycoside hydrolase/deacetylase"/>
    <property type="match status" value="1"/>
</dbReference>
<gene>
    <name evidence="1" type="ORF">DSM107003_03690</name>
</gene>
<evidence type="ECO:0000313" key="2">
    <source>
        <dbReference type="Proteomes" id="UP000276103"/>
    </source>
</evidence>
<accession>A0A3S1CX88</accession>
<dbReference type="CDD" id="cd10798">
    <property type="entry name" value="GH57N_like_1"/>
    <property type="match status" value="1"/>
</dbReference>
<dbReference type="PANTHER" id="PTHR36306:SF5">
    <property type="entry name" value="SLR1535 PROTEIN"/>
    <property type="match status" value="1"/>
</dbReference>
<keyword evidence="2" id="KW-1185">Reference proteome</keyword>
<dbReference type="InterPro" id="IPR052046">
    <property type="entry name" value="GH57_Enzymes"/>
</dbReference>
<name>A0A3S1CX88_ANAVA</name>
<dbReference type="AlphaFoldDB" id="A0A3S1CX88"/>
<organism evidence="1 2">
    <name type="scientific">Trichormus variabilis SAG 1403-4b</name>
    <dbReference type="NCBI Taxonomy" id="447716"/>
    <lineage>
        <taxon>Bacteria</taxon>
        <taxon>Bacillati</taxon>
        <taxon>Cyanobacteriota</taxon>
        <taxon>Cyanophyceae</taxon>
        <taxon>Nostocales</taxon>
        <taxon>Nostocaceae</taxon>
        <taxon>Trichormus</taxon>
    </lineage>
</organism>